<dbReference type="GO" id="GO:0005886">
    <property type="term" value="C:plasma membrane"/>
    <property type="evidence" value="ECO:0007669"/>
    <property type="project" value="UniProtKB-SubCell"/>
</dbReference>
<dbReference type="InterPro" id="IPR003400">
    <property type="entry name" value="ExbD"/>
</dbReference>
<evidence type="ECO:0000256" key="2">
    <source>
        <dbReference type="ARBA" id="ARBA00005811"/>
    </source>
</evidence>
<dbReference type="EMBL" id="MWQY01000001">
    <property type="protein sequence ID" value="ORC38246.1"/>
    <property type="molecule type" value="Genomic_DNA"/>
</dbReference>
<keyword evidence="7" id="KW-0813">Transport</keyword>
<dbReference type="Gene3D" id="3.30.420.270">
    <property type="match status" value="1"/>
</dbReference>
<comment type="caution">
    <text evidence="9">The sequence shown here is derived from an EMBL/GenBank/DDBJ whole genome shotgun (WGS) entry which is preliminary data.</text>
</comment>
<feature type="transmembrane region" description="Helical" evidence="8">
    <location>
        <begin position="21"/>
        <end position="41"/>
    </location>
</feature>
<gene>
    <name evidence="9" type="ORF">B4O97_00370</name>
</gene>
<keyword evidence="4 7" id="KW-0812">Transmembrane</keyword>
<dbReference type="PANTHER" id="PTHR30558">
    <property type="entry name" value="EXBD MEMBRANE COMPONENT OF PMF-DRIVEN MACROMOLECULE IMPORT SYSTEM"/>
    <property type="match status" value="1"/>
</dbReference>
<sequence>MQFRRRLKTNATVDLVPMIDVVFQLVIFFMVSTTFILTPGINLSLPESSTAEPVAASRIVITVAGEEEIYINKERVTLDGLVPILQGMRESSDIGNVVLEGDRQVPYAMLIQVLDRLRAAGFSGANLRTLEPGGG</sequence>
<organism evidence="9 10">
    <name type="scientific">Marispirochaeta aestuarii</name>
    <dbReference type="NCBI Taxonomy" id="1963862"/>
    <lineage>
        <taxon>Bacteria</taxon>
        <taxon>Pseudomonadati</taxon>
        <taxon>Spirochaetota</taxon>
        <taxon>Spirochaetia</taxon>
        <taxon>Spirochaetales</taxon>
        <taxon>Spirochaetaceae</taxon>
        <taxon>Marispirochaeta</taxon>
    </lineage>
</organism>
<keyword evidence="3" id="KW-1003">Cell membrane</keyword>
<dbReference type="RefSeq" id="WP_083047186.1">
    <property type="nucleotide sequence ID" value="NZ_CAXXQO010000003.1"/>
</dbReference>
<comment type="similarity">
    <text evidence="2 7">Belongs to the ExbD/TolR family.</text>
</comment>
<evidence type="ECO:0000256" key="8">
    <source>
        <dbReference type="SAM" id="Phobius"/>
    </source>
</evidence>
<evidence type="ECO:0000313" key="9">
    <source>
        <dbReference type="EMBL" id="ORC38246.1"/>
    </source>
</evidence>
<evidence type="ECO:0000256" key="3">
    <source>
        <dbReference type="ARBA" id="ARBA00022475"/>
    </source>
</evidence>
<dbReference type="AlphaFoldDB" id="A0A1Y1S3K0"/>
<protein>
    <submittedName>
        <fullName evidence="9">Biopolymer transporter ExbD</fullName>
    </submittedName>
</protein>
<proteinExistence type="inferred from homology"/>
<name>A0A1Y1S3K0_9SPIO</name>
<keyword evidence="10" id="KW-1185">Reference proteome</keyword>
<evidence type="ECO:0000256" key="6">
    <source>
        <dbReference type="ARBA" id="ARBA00023136"/>
    </source>
</evidence>
<dbReference type="Pfam" id="PF02472">
    <property type="entry name" value="ExbD"/>
    <property type="match status" value="1"/>
</dbReference>
<keyword evidence="5 8" id="KW-1133">Transmembrane helix</keyword>
<evidence type="ECO:0000256" key="1">
    <source>
        <dbReference type="ARBA" id="ARBA00004162"/>
    </source>
</evidence>
<evidence type="ECO:0000256" key="7">
    <source>
        <dbReference type="RuleBase" id="RU003879"/>
    </source>
</evidence>
<comment type="subcellular location">
    <subcellularLocation>
        <location evidence="1">Cell membrane</location>
        <topology evidence="1">Single-pass membrane protein</topology>
    </subcellularLocation>
    <subcellularLocation>
        <location evidence="7">Cell membrane</location>
        <topology evidence="7">Single-pass type II membrane protein</topology>
    </subcellularLocation>
</comment>
<dbReference type="GO" id="GO:0022857">
    <property type="term" value="F:transmembrane transporter activity"/>
    <property type="evidence" value="ECO:0007669"/>
    <property type="project" value="InterPro"/>
</dbReference>
<evidence type="ECO:0000256" key="4">
    <source>
        <dbReference type="ARBA" id="ARBA00022692"/>
    </source>
</evidence>
<dbReference type="OrthoDB" id="9793581at2"/>
<evidence type="ECO:0000313" key="10">
    <source>
        <dbReference type="Proteomes" id="UP000192343"/>
    </source>
</evidence>
<reference evidence="9 10" key="1">
    <citation type="submission" date="2017-03" db="EMBL/GenBank/DDBJ databases">
        <title>Draft Genome sequence of Marispirochaeta sp. strain JC444.</title>
        <authorList>
            <person name="Shivani Y."/>
            <person name="Subhash Y."/>
            <person name="Sasikala C."/>
            <person name="Ramana C."/>
        </authorList>
    </citation>
    <scope>NUCLEOTIDE SEQUENCE [LARGE SCALE GENOMIC DNA]</scope>
    <source>
        <strain evidence="9 10">JC444</strain>
    </source>
</reference>
<evidence type="ECO:0000256" key="5">
    <source>
        <dbReference type="ARBA" id="ARBA00022989"/>
    </source>
</evidence>
<dbReference type="STRING" id="1963862.B4O97_00370"/>
<keyword evidence="6 8" id="KW-0472">Membrane</keyword>
<keyword evidence="7" id="KW-0653">Protein transport</keyword>
<accession>A0A1Y1S3K0</accession>
<dbReference type="GO" id="GO:0015031">
    <property type="term" value="P:protein transport"/>
    <property type="evidence" value="ECO:0007669"/>
    <property type="project" value="UniProtKB-KW"/>
</dbReference>
<dbReference type="Proteomes" id="UP000192343">
    <property type="component" value="Unassembled WGS sequence"/>
</dbReference>